<dbReference type="PANTHER" id="PTHR14097">
    <property type="entry name" value="OXIDOREDUCTASE HTATIP2"/>
    <property type="match status" value="1"/>
</dbReference>
<dbReference type="Gene3D" id="3.40.50.720">
    <property type="entry name" value="NAD(P)-binding Rossmann-like Domain"/>
    <property type="match status" value="1"/>
</dbReference>
<feature type="domain" description="NAD-dependent epimerase/dehydratase" evidence="2">
    <location>
        <begin position="18"/>
        <end position="128"/>
    </location>
</feature>
<dbReference type="InterPro" id="IPR001509">
    <property type="entry name" value="Epimerase_deHydtase"/>
</dbReference>
<name>A0A4Q9RC47_9GAMM</name>
<comment type="subcellular location">
    <subcellularLocation>
        <location evidence="1">Membrane</location>
    </subcellularLocation>
</comment>
<evidence type="ECO:0000256" key="1">
    <source>
        <dbReference type="ARBA" id="ARBA00004370"/>
    </source>
</evidence>
<evidence type="ECO:0000313" key="3">
    <source>
        <dbReference type="EMBL" id="TBU98358.1"/>
    </source>
</evidence>
<accession>A0A4Q9RC47</accession>
<dbReference type="InterPro" id="IPR036291">
    <property type="entry name" value="NAD(P)-bd_dom_sf"/>
</dbReference>
<sequence length="237" mass="26090">MTADERNAGQRHGRGMRIILTGATGLVGGEVLRQALADPRVGQVTVLTRRTLGIRDPRLRELILADFLDYAPVGDALDADACIWCLGVSQTAVGPQDYLRITLDYPVAAAQALFARNPGMRFCFVSGAGADPQERTAVLYRRIKGRAENRLRAISPNAFSFRPAFIRPPAGRRRPLVVKLYTPLADVMDRFTDGFSVECAQLARCLLDVAGHGTDQPMLDNRTIKNWATPAFRSPHF</sequence>
<dbReference type="PANTHER" id="PTHR14097:SF8">
    <property type="entry name" value="NAD(P)-BINDING DOMAIN-CONTAINING PROTEIN"/>
    <property type="match status" value="1"/>
</dbReference>
<dbReference type="Pfam" id="PF01370">
    <property type="entry name" value="Epimerase"/>
    <property type="match status" value="1"/>
</dbReference>
<protein>
    <submittedName>
        <fullName evidence="3">Epimerase</fullName>
    </submittedName>
</protein>
<organism evidence="3 4">
    <name type="scientific">Stutzerimonas kirkiae</name>
    <dbReference type="NCBI Taxonomy" id="2211392"/>
    <lineage>
        <taxon>Bacteria</taxon>
        <taxon>Pseudomonadati</taxon>
        <taxon>Pseudomonadota</taxon>
        <taxon>Gammaproteobacteria</taxon>
        <taxon>Pseudomonadales</taxon>
        <taxon>Pseudomonadaceae</taxon>
        <taxon>Stutzerimonas</taxon>
    </lineage>
</organism>
<dbReference type="GO" id="GO:0016020">
    <property type="term" value="C:membrane"/>
    <property type="evidence" value="ECO:0007669"/>
    <property type="project" value="UniProtKB-SubCell"/>
</dbReference>
<reference evidence="3 4" key="1">
    <citation type="submission" date="2018-06" db="EMBL/GenBank/DDBJ databases">
        <title>Three novel Pseudomonas species isolated from symptomatic oak.</title>
        <authorList>
            <person name="Bueno-Gonzalez V."/>
            <person name="Brady C."/>
        </authorList>
    </citation>
    <scope>NUCLEOTIDE SEQUENCE [LARGE SCALE GENOMIC DNA]</scope>
    <source>
        <strain evidence="3 4">P17C</strain>
    </source>
</reference>
<dbReference type="Proteomes" id="UP000292639">
    <property type="component" value="Unassembled WGS sequence"/>
</dbReference>
<keyword evidence="4" id="KW-1185">Reference proteome</keyword>
<dbReference type="SUPFAM" id="SSF51735">
    <property type="entry name" value="NAD(P)-binding Rossmann-fold domains"/>
    <property type="match status" value="1"/>
</dbReference>
<evidence type="ECO:0000313" key="4">
    <source>
        <dbReference type="Proteomes" id="UP000292639"/>
    </source>
</evidence>
<dbReference type="AlphaFoldDB" id="A0A4Q9RC47"/>
<evidence type="ECO:0000259" key="2">
    <source>
        <dbReference type="Pfam" id="PF01370"/>
    </source>
</evidence>
<gene>
    <name evidence="3" type="ORF">DNJ96_06135</name>
</gene>
<dbReference type="EMBL" id="QJUP01000005">
    <property type="protein sequence ID" value="TBU98358.1"/>
    <property type="molecule type" value="Genomic_DNA"/>
</dbReference>
<comment type="caution">
    <text evidence="3">The sequence shown here is derived from an EMBL/GenBank/DDBJ whole genome shotgun (WGS) entry which is preliminary data.</text>
</comment>
<proteinExistence type="predicted"/>